<organism evidence="1 2">
    <name type="scientific">Flavobacterium bernardetii</name>
    <dbReference type="NCBI Taxonomy" id="2813823"/>
    <lineage>
        <taxon>Bacteria</taxon>
        <taxon>Pseudomonadati</taxon>
        <taxon>Bacteroidota</taxon>
        <taxon>Flavobacteriia</taxon>
        <taxon>Flavobacteriales</taxon>
        <taxon>Flavobacteriaceae</taxon>
        <taxon>Flavobacterium</taxon>
    </lineage>
</organism>
<keyword evidence="2" id="KW-1185">Reference proteome</keyword>
<name>A0ABR7IX38_9FLAO</name>
<dbReference type="RefSeq" id="WP_166126374.1">
    <property type="nucleotide sequence ID" value="NZ_JAANOQ010000003.1"/>
</dbReference>
<gene>
    <name evidence="1" type="ORF">H8R27_05510</name>
</gene>
<evidence type="ECO:0000313" key="2">
    <source>
        <dbReference type="Proteomes" id="UP000605990"/>
    </source>
</evidence>
<dbReference type="Proteomes" id="UP000605990">
    <property type="component" value="Unassembled WGS sequence"/>
</dbReference>
<protein>
    <submittedName>
        <fullName evidence="1">Uncharacterized protein</fullName>
    </submittedName>
</protein>
<evidence type="ECO:0000313" key="1">
    <source>
        <dbReference type="EMBL" id="MBC5834339.1"/>
    </source>
</evidence>
<accession>A0ABR7IX38</accession>
<sequence>MESIKLISPINNSLANIKESLFKREVISIANESILYGTFENEFENFSIDSKRLGKTVYKIDFLYSKLEQLNKIEIQVLNFEKQNENIEYSSTLKAIQKLRNLISEFISFENQPLKRNEKTILTYKKIVKDDKINTLFNLLKKNNLIEKKTSFKDFSIVFNNKNISDIVNPIVWLSSNASELLYFIINIQDVIIEKTKRQNYLLLKSCFLKPNGIEFSENFKNINTELEIKLSKEKQRTIYNIIQEIAI</sequence>
<proteinExistence type="predicted"/>
<dbReference type="EMBL" id="JACRUN010000002">
    <property type="protein sequence ID" value="MBC5834339.1"/>
    <property type="molecule type" value="Genomic_DNA"/>
</dbReference>
<comment type="caution">
    <text evidence="1">The sequence shown here is derived from an EMBL/GenBank/DDBJ whole genome shotgun (WGS) entry which is preliminary data.</text>
</comment>
<reference evidence="1 2" key="1">
    <citation type="submission" date="2020-08" db="EMBL/GenBank/DDBJ databases">
        <title>Description of novel Flavobacterium F-408 isolate.</title>
        <authorList>
            <person name="Saticioglu I.B."/>
            <person name="Duman M."/>
            <person name="Altun S."/>
        </authorList>
    </citation>
    <scope>NUCLEOTIDE SEQUENCE [LARGE SCALE GENOMIC DNA]</scope>
    <source>
        <strain evidence="1 2">F-408</strain>
    </source>
</reference>